<evidence type="ECO:0000313" key="3">
    <source>
        <dbReference type="EMBL" id="KAK9725492.1"/>
    </source>
</evidence>
<keyword evidence="4" id="KW-1185">Reference proteome</keyword>
<dbReference type="Proteomes" id="UP001443914">
    <property type="component" value="Unassembled WGS sequence"/>
</dbReference>
<evidence type="ECO:0000256" key="1">
    <source>
        <dbReference type="SAM" id="MobiDB-lite"/>
    </source>
</evidence>
<sequence length="172" mass="18057">MGLKMMVGILLLLSLFTNPSSAQQAAPCWTKISSCLESAKSQNYPRSLVLLCCPSIQTAVNNQRSCFCLGKSDIVSQGASTFFDDVLQTCSISGTLDTICPDTSSSTPTTPTTTPSTPSTTPATPSTTPLTPTTFPSTTSGTPSAPATSTTNKVTITLIPSLFMFLMSYMIC</sequence>
<dbReference type="AlphaFoldDB" id="A0AAW1KT71"/>
<gene>
    <name evidence="3" type="ORF">RND81_05G147700</name>
</gene>
<accession>A0AAW1KT71</accession>
<dbReference type="EMBL" id="JBDFQZ010000005">
    <property type="protein sequence ID" value="KAK9725492.1"/>
    <property type="molecule type" value="Genomic_DNA"/>
</dbReference>
<name>A0AAW1KT71_SAPOF</name>
<organism evidence="3 4">
    <name type="scientific">Saponaria officinalis</name>
    <name type="common">Common soapwort</name>
    <name type="synonym">Lychnis saponaria</name>
    <dbReference type="NCBI Taxonomy" id="3572"/>
    <lineage>
        <taxon>Eukaryota</taxon>
        <taxon>Viridiplantae</taxon>
        <taxon>Streptophyta</taxon>
        <taxon>Embryophyta</taxon>
        <taxon>Tracheophyta</taxon>
        <taxon>Spermatophyta</taxon>
        <taxon>Magnoliopsida</taxon>
        <taxon>eudicotyledons</taxon>
        <taxon>Gunneridae</taxon>
        <taxon>Pentapetalae</taxon>
        <taxon>Caryophyllales</taxon>
        <taxon>Caryophyllaceae</taxon>
        <taxon>Caryophylleae</taxon>
        <taxon>Saponaria</taxon>
    </lineage>
</organism>
<feature type="compositionally biased region" description="Low complexity" evidence="1">
    <location>
        <begin position="103"/>
        <end position="150"/>
    </location>
</feature>
<comment type="caution">
    <text evidence="3">The sequence shown here is derived from an EMBL/GenBank/DDBJ whole genome shotgun (WGS) entry which is preliminary data.</text>
</comment>
<proteinExistence type="predicted"/>
<feature type="region of interest" description="Disordered" evidence="1">
    <location>
        <begin position="102"/>
        <end position="150"/>
    </location>
</feature>
<protein>
    <submittedName>
        <fullName evidence="3">Uncharacterized protein</fullName>
    </submittedName>
</protein>
<evidence type="ECO:0000313" key="4">
    <source>
        <dbReference type="Proteomes" id="UP001443914"/>
    </source>
</evidence>
<keyword evidence="2" id="KW-0732">Signal</keyword>
<feature type="signal peptide" evidence="2">
    <location>
        <begin position="1"/>
        <end position="22"/>
    </location>
</feature>
<evidence type="ECO:0000256" key="2">
    <source>
        <dbReference type="SAM" id="SignalP"/>
    </source>
</evidence>
<reference evidence="3" key="1">
    <citation type="submission" date="2024-03" db="EMBL/GenBank/DDBJ databases">
        <title>WGS assembly of Saponaria officinalis var. Norfolk2.</title>
        <authorList>
            <person name="Jenkins J."/>
            <person name="Shu S."/>
            <person name="Grimwood J."/>
            <person name="Barry K."/>
            <person name="Goodstein D."/>
            <person name="Schmutz J."/>
            <person name="Leebens-Mack J."/>
            <person name="Osbourn A."/>
        </authorList>
    </citation>
    <scope>NUCLEOTIDE SEQUENCE [LARGE SCALE GENOMIC DNA]</scope>
    <source>
        <strain evidence="3">JIC</strain>
    </source>
</reference>
<feature type="chain" id="PRO_5043452521" evidence="2">
    <location>
        <begin position="23"/>
        <end position="172"/>
    </location>
</feature>